<name>A0ABY9MRB3_9GAMM</name>
<evidence type="ECO:0000313" key="1">
    <source>
        <dbReference type="EMBL" id="WML91137.1"/>
    </source>
</evidence>
<dbReference type="Proteomes" id="UP001236657">
    <property type="component" value="Chromosome"/>
</dbReference>
<proteinExistence type="predicted"/>
<sequence length="176" mass="20197">MKSNQASKAYAKQINTTHMSNGLDWTTQEGKVLAATIRTYKQRVNAYMLANGMRWESWKGDVMAVFKAVPFDLASLQDFHKTVMIEEIGKRASGRTKAFKKPLEKVAFTFQAFTPEMTTYKFTNMLRNHARALVVMRQFVREYAERGQYSRITCKLPDGRRARCTNSGGFALLEVY</sequence>
<accession>A0ABY9MRB3</accession>
<organism evidence="1 2">
    <name type="scientific">Thiothrix lacustris</name>
    <dbReference type="NCBI Taxonomy" id="525917"/>
    <lineage>
        <taxon>Bacteria</taxon>
        <taxon>Pseudomonadati</taxon>
        <taxon>Pseudomonadota</taxon>
        <taxon>Gammaproteobacteria</taxon>
        <taxon>Thiotrichales</taxon>
        <taxon>Thiotrichaceae</taxon>
        <taxon>Thiothrix</taxon>
    </lineage>
</organism>
<gene>
    <name evidence="1" type="ORF">RCF98_01995</name>
</gene>
<protein>
    <recommendedName>
        <fullName evidence="3">Integrase</fullName>
    </recommendedName>
</protein>
<dbReference type="EMBL" id="CP133218">
    <property type="protein sequence ID" value="WML91137.1"/>
    <property type="molecule type" value="Genomic_DNA"/>
</dbReference>
<keyword evidence="2" id="KW-1185">Reference proteome</keyword>
<reference evidence="1 2" key="1">
    <citation type="submission" date="2023-08" db="EMBL/GenBank/DDBJ databases">
        <title>New molecular markers tilS and rpoB for phylogenetic and monitoring studies of the genus Thiothrix biodiversity.</title>
        <authorList>
            <person name="Ravin N.V."/>
            <person name="Smolyakov D."/>
            <person name="Markov N.D."/>
            <person name="Beletsky A.V."/>
            <person name="Mardanov A.V."/>
            <person name="Rudenko T.S."/>
            <person name="Grabovich M.Y."/>
        </authorList>
    </citation>
    <scope>NUCLEOTIDE SEQUENCE [LARGE SCALE GENOMIC DNA]</scope>
    <source>
        <strain evidence="1 2">MK1</strain>
    </source>
</reference>
<dbReference type="RefSeq" id="WP_308895821.1">
    <property type="nucleotide sequence ID" value="NZ_CP133218.1"/>
</dbReference>
<evidence type="ECO:0008006" key="3">
    <source>
        <dbReference type="Google" id="ProtNLM"/>
    </source>
</evidence>
<evidence type="ECO:0000313" key="2">
    <source>
        <dbReference type="Proteomes" id="UP001236657"/>
    </source>
</evidence>